<name>A0A2A5B6B9_9GAMM</name>
<feature type="signal peptide" evidence="1">
    <location>
        <begin position="1"/>
        <end position="23"/>
    </location>
</feature>
<evidence type="ECO:0000259" key="2">
    <source>
        <dbReference type="Pfam" id="PF00190"/>
    </source>
</evidence>
<feature type="chain" id="PRO_5012630603" description="Cupin type-1 domain-containing protein" evidence="1">
    <location>
        <begin position="24"/>
        <end position="180"/>
    </location>
</feature>
<protein>
    <recommendedName>
        <fullName evidence="2">Cupin type-1 domain-containing protein</fullName>
    </recommendedName>
</protein>
<evidence type="ECO:0000313" key="3">
    <source>
        <dbReference type="EMBL" id="PCJ27079.1"/>
    </source>
</evidence>
<proteinExistence type="predicted"/>
<dbReference type="EMBL" id="NVVJ01000008">
    <property type="protein sequence ID" value="PCJ27079.1"/>
    <property type="molecule type" value="Genomic_DNA"/>
</dbReference>
<dbReference type="InterPro" id="IPR014710">
    <property type="entry name" value="RmlC-like_jellyroll"/>
</dbReference>
<feature type="domain" description="Cupin type-1" evidence="2">
    <location>
        <begin position="51"/>
        <end position="177"/>
    </location>
</feature>
<evidence type="ECO:0000313" key="4">
    <source>
        <dbReference type="Proteomes" id="UP000218327"/>
    </source>
</evidence>
<dbReference type="InterPro" id="IPR006045">
    <property type="entry name" value="Cupin_1"/>
</dbReference>
<dbReference type="SUPFAM" id="SSF51182">
    <property type="entry name" value="RmlC-like cupins"/>
    <property type="match status" value="1"/>
</dbReference>
<comment type="caution">
    <text evidence="3">The sequence shown here is derived from an EMBL/GenBank/DDBJ whole genome shotgun (WGS) entry which is preliminary data.</text>
</comment>
<reference evidence="4" key="1">
    <citation type="submission" date="2017-08" db="EMBL/GenBank/DDBJ databases">
        <title>A dynamic microbial community with high functional redundancy inhabits the cold, oxic subseafloor aquifer.</title>
        <authorList>
            <person name="Tully B.J."/>
            <person name="Wheat C.G."/>
            <person name="Glazer B.T."/>
            <person name="Huber J.A."/>
        </authorList>
    </citation>
    <scope>NUCLEOTIDE SEQUENCE [LARGE SCALE GENOMIC DNA]</scope>
</reference>
<dbReference type="Proteomes" id="UP000218327">
    <property type="component" value="Unassembled WGS sequence"/>
</dbReference>
<accession>A0A2A5B6B9</accession>
<organism evidence="3 4">
    <name type="scientific">SAR86 cluster bacterium</name>
    <dbReference type="NCBI Taxonomy" id="2030880"/>
    <lineage>
        <taxon>Bacteria</taxon>
        <taxon>Pseudomonadati</taxon>
        <taxon>Pseudomonadota</taxon>
        <taxon>Gammaproteobacteria</taxon>
        <taxon>SAR86 cluster</taxon>
    </lineage>
</organism>
<keyword evidence="1" id="KW-0732">Signal</keyword>
<gene>
    <name evidence="3" type="ORF">COA96_03960</name>
</gene>
<dbReference type="Gene3D" id="2.60.120.10">
    <property type="entry name" value="Jelly Rolls"/>
    <property type="match status" value="1"/>
</dbReference>
<evidence type="ECO:0000256" key="1">
    <source>
        <dbReference type="SAM" id="SignalP"/>
    </source>
</evidence>
<dbReference type="AlphaFoldDB" id="A0A2A5B6B9"/>
<sequence length="180" mass="19317">MKIYSKLILAIGLGCGFLASSLADEGGATIMSKEEVDTTLLQGLANLAEGGTVSDIVMRHISVGEEYMGVSVVQRTRAEDNGIETGIAHVNLDEIYYIVAGEGTMITGGEFIDKKTSVSSLLGPMERGEIRGGTLQKVKPGDIAIIPKGMPHGWHEMTTDTISYIIFRADPDKVMNIKTQ</sequence>
<dbReference type="Pfam" id="PF00190">
    <property type="entry name" value="Cupin_1"/>
    <property type="match status" value="1"/>
</dbReference>
<dbReference type="InterPro" id="IPR011051">
    <property type="entry name" value="RmlC_Cupin_sf"/>
</dbReference>